<evidence type="ECO:0000313" key="1">
    <source>
        <dbReference type="EMBL" id="WNB18376.1"/>
    </source>
</evidence>
<dbReference type="EMBL" id="CP129968">
    <property type="protein sequence ID" value="WNB18376.1"/>
    <property type="molecule type" value="Genomic_DNA"/>
</dbReference>
<sequence length="389" mass="44005">MKLFILISILSVIVFTVSAQSKIVIDDRSSIINEQVENLLEEKFQDKNLELTSSVDFKTKCDYYFATISQNNRGFVIKVEDCENTILGSLFAGSHLNEAGDQEKAVILFYNISDIIENPSYSDSYSKTYNETAEAVHPDSIESEHDSRYFFAPSALPLKKRELYYNSIYFLVHDIQYGVTDRLTIGMGTTIIGLPIYFTGKLSIPINENSHLAVGDLLMLGTYGTEFFGNLAFATYTYGNRNSNISIGGGYLYFDPGEFTQTTSSAVANISGIAKAGKYFYFLTENYITNFNDTEDAYRETPLPDGSFNFENAEFTMKRSVWYGLSGIRFVRKGNELVSWQFGITHILMVNSSIPAPYNGNGWQTYTDDQRARMIAFPTLSFTRKFKLR</sequence>
<proteinExistence type="predicted"/>
<gene>
    <name evidence="1" type="ORF">QYS47_30055</name>
</gene>
<reference evidence="1" key="1">
    <citation type="submission" date="2023-08" db="EMBL/GenBank/DDBJ databases">
        <title>Comparative genomics and taxonomic characterization of three novel marine species of genus Marivirga.</title>
        <authorList>
            <person name="Muhammad N."/>
            <person name="Kim S.-G."/>
        </authorList>
    </citation>
    <scope>NUCLEOTIDE SEQUENCE</scope>
    <source>
        <strain evidence="1">BKB1-2</strain>
    </source>
</reference>
<dbReference type="Proteomes" id="UP001232019">
    <property type="component" value="Chromosome"/>
</dbReference>
<dbReference type="KEGG" id="marp:QYS47_30055"/>
<dbReference type="RefSeq" id="WP_322347902.1">
    <property type="nucleotide sequence ID" value="NZ_CP129968.2"/>
</dbReference>
<organism evidence="1">
    <name type="scientific">Marivirga arenosa</name>
    <dbReference type="NCBI Taxonomy" id="3059076"/>
    <lineage>
        <taxon>Bacteria</taxon>
        <taxon>Pseudomonadati</taxon>
        <taxon>Bacteroidota</taxon>
        <taxon>Cytophagia</taxon>
        <taxon>Cytophagales</taxon>
        <taxon>Marivirgaceae</taxon>
        <taxon>Marivirga</taxon>
    </lineage>
</organism>
<name>A0AA51ZX74_9BACT</name>
<protein>
    <submittedName>
        <fullName evidence="1">Uncharacterized protein</fullName>
    </submittedName>
</protein>
<dbReference type="AlphaFoldDB" id="A0AA51ZX74"/>
<accession>A0AA51ZX74</accession>